<dbReference type="Gene3D" id="3.40.800.20">
    <property type="entry name" value="Histone deacetylase domain"/>
    <property type="match status" value="1"/>
</dbReference>
<dbReference type="CDD" id="cd09993">
    <property type="entry name" value="HDAC_classIV"/>
    <property type="match status" value="1"/>
</dbReference>
<dbReference type="RefSeq" id="WP_265722581.1">
    <property type="nucleotide sequence ID" value="NZ_JAPIVK010000025.1"/>
</dbReference>
<keyword evidence="1" id="KW-0378">Hydrolase</keyword>
<dbReference type="PANTHER" id="PTHR10625">
    <property type="entry name" value="HISTONE DEACETYLASE HDAC1-RELATED"/>
    <property type="match status" value="1"/>
</dbReference>
<name>A0ABW5EIG1_9GAMM</name>
<dbReference type="InterPro" id="IPR037138">
    <property type="entry name" value="His_deacetylse_dom_sf"/>
</dbReference>
<proteinExistence type="predicted"/>
<evidence type="ECO:0000256" key="1">
    <source>
        <dbReference type="ARBA" id="ARBA00022801"/>
    </source>
</evidence>
<dbReference type="Proteomes" id="UP001597425">
    <property type="component" value="Unassembled WGS sequence"/>
</dbReference>
<accession>A0ABW5EIG1</accession>
<dbReference type="EMBL" id="JBHUJD010000027">
    <property type="protein sequence ID" value="MFD2312033.1"/>
    <property type="molecule type" value="Genomic_DNA"/>
</dbReference>
<dbReference type="InterPro" id="IPR023801">
    <property type="entry name" value="His_deacetylse_dom"/>
</dbReference>
<reference evidence="4" key="1">
    <citation type="journal article" date="2019" name="Int. J. Syst. Evol. Microbiol.">
        <title>The Global Catalogue of Microorganisms (GCM) 10K type strain sequencing project: providing services to taxonomists for standard genome sequencing and annotation.</title>
        <authorList>
            <consortium name="The Broad Institute Genomics Platform"/>
            <consortium name="The Broad Institute Genome Sequencing Center for Infectious Disease"/>
            <person name="Wu L."/>
            <person name="Ma J."/>
        </authorList>
    </citation>
    <scope>NUCLEOTIDE SEQUENCE [LARGE SCALE GENOMIC DNA]</scope>
    <source>
        <strain evidence="4">KCTC 12848</strain>
    </source>
</reference>
<protein>
    <submittedName>
        <fullName evidence="3">Histone deacetylase</fullName>
    </submittedName>
</protein>
<keyword evidence="4" id="KW-1185">Reference proteome</keyword>
<evidence type="ECO:0000313" key="3">
    <source>
        <dbReference type="EMBL" id="MFD2312033.1"/>
    </source>
</evidence>
<dbReference type="InterPro" id="IPR044150">
    <property type="entry name" value="HDAC_classIV"/>
</dbReference>
<evidence type="ECO:0000259" key="2">
    <source>
        <dbReference type="Pfam" id="PF00850"/>
    </source>
</evidence>
<dbReference type="SUPFAM" id="SSF52768">
    <property type="entry name" value="Arginase/deacetylase"/>
    <property type="match status" value="1"/>
</dbReference>
<dbReference type="InterPro" id="IPR023696">
    <property type="entry name" value="Ureohydrolase_dom_sf"/>
</dbReference>
<comment type="caution">
    <text evidence="3">The sequence shown here is derived from an EMBL/GenBank/DDBJ whole genome shotgun (WGS) entry which is preliminary data.</text>
</comment>
<evidence type="ECO:0000313" key="4">
    <source>
        <dbReference type="Proteomes" id="UP001597425"/>
    </source>
</evidence>
<gene>
    <name evidence="3" type="ORF">ACFSKX_16520</name>
</gene>
<sequence>MNVLYSDQYNINLGLLNYLHPFDGVKFQRIHKALEDNEKVDFLSPDVPVDMEIVDGFLSSIMRKKVRDSVFVFRALEVPKLPFVSFNFLDRKILTPMRWGVAGTMLGAEKALSSGDIYWNLSGGYHHAMQQNMEGFCIYNDIGICHQQLVKRGLLSPEDKILIIDTDAHHGNGNAYTFMDNDRVTLLDVYNAGIYPTSGYTRDRVDIPVPLPPGTEGETYLQRYNDALEKLDGDYRLAFVVAGTDVLTSDKLGGLCLTTEDVVERERLTVRALKKRSTPAVLLGGGGYSRDSAGSVIAAISACSELLPSPHAAREALSH</sequence>
<organism evidence="3 4">
    <name type="scientific">Microbulbifer halophilus</name>
    <dbReference type="NCBI Taxonomy" id="453963"/>
    <lineage>
        <taxon>Bacteria</taxon>
        <taxon>Pseudomonadati</taxon>
        <taxon>Pseudomonadota</taxon>
        <taxon>Gammaproteobacteria</taxon>
        <taxon>Cellvibrionales</taxon>
        <taxon>Microbulbiferaceae</taxon>
        <taxon>Microbulbifer</taxon>
    </lineage>
</organism>
<feature type="domain" description="Histone deacetylase" evidence="2">
    <location>
        <begin position="88"/>
        <end position="299"/>
    </location>
</feature>
<dbReference type="Pfam" id="PF00850">
    <property type="entry name" value="Hist_deacetyl"/>
    <property type="match status" value="1"/>
</dbReference>
<dbReference type="PANTHER" id="PTHR10625:SF23">
    <property type="entry name" value="HISTONE DEACETYLASE 11"/>
    <property type="match status" value="1"/>
</dbReference>